<evidence type="ECO:0000313" key="2">
    <source>
        <dbReference type="EMBL" id="KAK5919654.1"/>
    </source>
</evidence>
<comment type="caution">
    <text evidence="2">The sequence shown here is derived from an EMBL/GenBank/DDBJ whole genome shotgun (WGS) entry which is preliminary data.</text>
</comment>
<dbReference type="EMBL" id="JAURVH010001524">
    <property type="protein sequence ID" value="KAK5919654.1"/>
    <property type="molecule type" value="Genomic_DNA"/>
</dbReference>
<proteinExistence type="predicted"/>
<evidence type="ECO:0000256" key="1">
    <source>
        <dbReference type="SAM" id="MobiDB-lite"/>
    </source>
</evidence>
<evidence type="ECO:0000313" key="3">
    <source>
        <dbReference type="Proteomes" id="UP001331515"/>
    </source>
</evidence>
<dbReference type="PANTHER" id="PTHR46409:SF1">
    <property type="entry name" value="HTH PSQ-TYPE DOMAIN-CONTAINING PROTEIN"/>
    <property type="match status" value="1"/>
</dbReference>
<dbReference type="Proteomes" id="UP001331515">
    <property type="component" value="Unassembled WGS sequence"/>
</dbReference>
<feature type="region of interest" description="Disordered" evidence="1">
    <location>
        <begin position="111"/>
        <end position="137"/>
    </location>
</feature>
<gene>
    <name evidence="2" type="ORF">CgunFtcFv8_023527</name>
</gene>
<dbReference type="PANTHER" id="PTHR46409">
    <property type="entry name" value="HTH PSQ-TYPE DOMAIN-CONTAINING PROTEIN"/>
    <property type="match status" value="1"/>
</dbReference>
<protein>
    <submittedName>
        <fullName evidence="2">Uncharacterized protein</fullName>
    </submittedName>
</protein>
<sequence>MSKLKEVWNQAVKFSLGKGKLDAKERFSVKLDQLFDILTCKCQISSCERGGCDGCVIQAHMNCCCSRENRIPLKDLAYIKGQKEKVGSKGPHQMGAPDLQEHKRQVRTLERQGMENMAEERRRSREENAAAADKAARKDVKRFLADGDEDLELESGSEDEFVPEVELFPETEPEPAASTKVQKNDDDIPNIALASVRYGIGLRPTAAIATAALIDAGIITEDNTSKVIDKNKVKRAQEKLMRELGEEFEEKCREMGGISCILFDGRIDLTNVMMEAEGSDQSFPAKIKEEHYSVASEPGSNYLFHFTPEKATKEDSHAEQIAKVLLAWLKERGFDKTLSAIGGDSTNVNTGVKAGVMRKLELHLGRKLVWLVCNLHTGELPLRHLIVGLDGPTLSDSKLSGPIGKLLDSATDLDINPNFTRIFVGPPLIKLPDKVIQDLSTDQYYGYKMVCAVRDGVFPARLALLEIGPVNHSRWLTTANRLLRLWVSKHRLKGKKLKNLQLIVEFIIGVYYPCWFNVKVKHSWIEGPRHILFQLDCLKSQRKEVLELVMPTVRRSAWYAHSEAILQTLLCSEDQKERIEGVGRILAIRGEGDPDTQLGDSSVRTRRTPDINCDASSIGDLISWSEGVSEPPLTCLLSTSEVKNFIKTPMEVLNWPCHTQSIERVVKMVTEASATYFSQEKRDGGIRAQETSRRLMSKNESKQDLCHLTKFRSKSEDVSL</sequence>
<organism evidence="2 3">
    <name type="scientific">Champsocephalus gunnari</name>
    <name type="common">Mackerel icefish</name>
    <dbReference type="NCBI Taxonomy" id="52237"/>
    <lineage>
        <taxon>Eukaryota</taxon>
        <taxon>Metazoa</taxon>
        <taxon>Chordata</taxon>
        <taxon>Craniata</taxon>
        <taxon>Vertebrata</taxon>
        <taxon>Euteleostomi</taxon>
        <taxon>Actinopterygii</taxon>
        <taxon>Neopterygii</taxon>
        <taxon>Teleostei</taxon>
        <taxon>Neoteleostei</taxon>
        <taxon>Acanthomorphata</taxon>
        <taxon>Eupercaria</taxon>
        <taxon>Perciformes</taxon>
        <taxon>Notothenioidei</taxon>
        <taxon>Channichthyidae</taxon>
        <taxon>Champsocephalus</taxon>
    </lineage>
</organism>
<keyword evidence="3" id="KW-1185">Reference proteome</keyword>
<dbReference type="AlphaFoldDB" id="A0AAN8HKE9"/>
<name>A0AAN8HKE9_CHAGU</name>
<reference evidence="2 3" key="1">
    <citation type="journal article" date="2023" name="Mol. Biol. Evol.">
        <title>Genomics of Secondarily Temperate Adaptation in the Only Non-Antarctic Icefish.</title>
        <authorList>
            <person name="Rivera-Colon A.G."/>
            <person name="Rayamajhi N."/>
            <person name="Minhas B.F."/>
            <person name="Madrigal G."/>
            <person name="Bilyk K.T."/>
            <person name="Yoon V."/>
            <person name="Hune M."/>
            <person name="Gregory S."/>
            <person name="Cheng C.H.C."/>
            <person name="Catchen J.M."/>
        </authorList>
    </citation>
    <scope>NUCLEOTIDE SEQUENCE [LARGE SCALE GENOMIC DNA]</scope>
    <source>
        <tissue evidence="2">White muscle</tissue>
    </source>
</reference>
<accession>A0AAN8HKE9</accession>